<keyword evidence="3" id="KW-1185">Reference proteome</keyword>
<dbReference type="PROSITE" id="PS50096">
    <property type="entry name" value="IQ"/>
    <property type="match status" value="1"/>
</dbReference>
<proteinExistence type="predicted"/>
<dbReference type="InterPro" id="IPR038752">
    <property type="entry name" value="IQCH"/>
</dbReference>
<dbReference type="AlphaFoldDB" id="A0A3M7P252"/>
<dbReference type="Proteomes" id="UP000276133">
    <property type="component" value="Unassembled WGS sequence"/>
</dbReference>
<evidence type="ECO:0000313" key="3">
    <source>
        <dbReference type="Proteomes" id="UP000276133"/>
    </source>
</evidence>
<reference evidence="2 3" key="1">
    <citation type="journal article" date="2018" name="Sci. Rep.">
        <title>Genomic signatures of local adaptation to the degree of environmental predictability in rotifers.</title>
        <authorList>
            <person name="Franch-Gras L."/>
            <person name="Hahn C."/>
            <person name="Garcia-Roger E.M."/>
            <person name="Carmona M.J."/>
            <person name="Serra M."/>
            <person name="Gomez A."/>
        </authorList>
    </citation>
    <scope>NUCLEOTIDE SEQUENCE [LARGE SCALE GENOMIC DNA]</scope>
    <source>
        <strain evidence="2">HYR1</strain>
    </source>
</reference>
<dbReference type="Pfam" id="PF24923">
    <property type="entry name" value="ATP-grasp_IQCH"/>
    <property type="match status" value="1"/>
</dbReference>
<organism evidence="2 3">
    <name type="scientific">Brachionus plicatilis</name>
    <name type="common">Marine rotifer</name>
    <name type="synonym">Brachionus muelleri</name>
    <dbReference type="NCBI Taxonomy" id="10195"/>
    <lineage>
        <taxon>Eukaryota</taxon>
        <taxon>Metazoa</taxon>
        <taxon>Spiralia</taxon>
        <taxon>Gnathifera</taxon>
        <taxon>Rotifera</taxon>
        <taxon>Eurotatoria</taxon>
        <taxon>Monogononta</taxon>
        <taxon>Pseudotrocha</taxon>
        <taxon>Ploima</taxon>
        <taxon>Brachionidae</taxon>
        <taxon>Brachionus</taxon>
    </lineage>
</organism>
<dbReference type="EMBL" id="REGN01014209">
    <property type="protein sequence ID" value="RMZ92900.1"/>
    <property type="molecule type" value="Genomic_DNA"/>
</dbReference>
<dbReference type="InterPro" id="IPR056855">
    <property type="entry name" value="ATP-grasp_IQCH"/>
</dbReference>
<dbReference type="OrthoDB" id="2117703at2759"/>
<dbReference type="STRING" id="10195.A0A3M7P252"/>
<protein>
    <submittedName>
        <fullName evidence="2">IQ domain-containing H-like isoform X2</fullName>
    </submittedName>
</protein>
<dbReference type="PANTHER" id="PTHR14465:SF0">
    <property type="entry name" value="IQ DOMAIN-CONTAINING PROTEIN H"/>
    <property type="match status" value="1"/>
</dbReference>
<sequence>MDLKPSLDELLETFINKEEVESLVRSPGQIFKRKGGNNLAAIRIQCAWRRFRDRRAYLAYRKRKWAAGVIALTWLTYVKMSKARVKLRTTRQNHLENFKKRQQDFTRNWPRIKNSKRIIVHIPSLGFPEAIRAKMRDLQVRENFQMPRICDISDENVDVIYVSPIAITEETLQYYLKLFGLKKAIQTGDSKDVVDLTSRYKIVIPEALNSFPTHNMALSTILKYSPKALERIKNLIAGRDAYIVPGIMNHDDLHVADVLNIPILGSEPQISNLYSTKSGSKRIFQSAEISIPFGEYDIYNKEQLYETLAQAITNNLTVQRWLFKLDDEVDGRGSAYCDITHLSCYQSALKEMVKFGDKWSKRWAQESTYVKILEEIPELLEKFARPVNPQAYANWDDFLKSFLAQGGVLEAHPPSDSITSLTVSMLIEPDSTVKIIASGDHLHAESQYSCWGYTFPQTSAEPSLINDACLKIAKACRQRNIMGFINVDFLTYINVENDEQVLWAVDLNLYYSNIISLSSLIVYLTNGKFNPEHHTFEVLPSIDPNQKRNRKREDNNLRYACMSNKLHHSNLSVIHYSVFFQTCRALGIGYDIKEKQGTIFTLIDSLNHENMGMISITDDLQVSMQHFSQNLESLHQEISSESMQGRTNFLKASEEIKKLIELAAEEDEEYE</sequence>
<evidence type="ECO:0000259" key="1">
    <source>
        <dbReference type="Pfam" id="PF24923"/>
    </source>
</evidence>
<name>A0A3M7P252_BRAPC</name>
<accession>A0A3M7P252</accession>
<feature type="domain" description="IQCH-like ATP-grasp" evidence="1">
    <location>
        <begin position="268"/>
        <end position="530"/>
    </location>
</feature>
<gene>
    <name evidence="2" type="ORF">BpHYR1_049605</name>
</gene>
<dbReference type="PANTHER" id="PTHR14465">
    <property type="entry name" value="IQ DOMAIN-CONTAINING PROTEIN H"/>
    <property type="match status" value="1"/>
</dbReference>
<comment type="caution">
    <text evidence="2">The sequence shown here is derived from an EMBL/GenBank/DDBJ whole genome shotgun (WGS) entry which is preliminary data.</text>
</comment>
<evidence type="ECO:0000313" key="2">
    <source>
        <dbReference type="EMBL" id="RMZ92900.1"/>
    </source>
</evidence>